<dbReference type="EMBL" id="CAUEEQ010079679">
    <property type="protein sequence ID" value="CAJ0968791.1"/>
    <property type="molecule type" value="Genomic_DNA"/>
</dbReference>
<evidence type="ECO:0000313" key="3">
    <source>
        <dbReference type="Proteomes" id="UP001176940"/>
    </source>
</evidence>
<dbReference type="Gene3D" id="1.10.510.10">
    <property type="entry name" value="Transferase(Phosphotransferase) domain 1"/>
    <property type="match status" value="1"/>
</dbReference>
<organism evidence="2 3">
    <name type="scientific">Ranitomeya imitator</name>
    <name type="common">mimic poison frog</name>
    <dbReference type="NCBI Taxonomy" id="111125"/>
    <lineage>
        <taxon>Eukaryota</taxon>
        <taxon>Metazoa</taxon>
        <taxon>Chordata</taxon>
        <taxon>Craniata</taxon>
        <taxon>Vertebrata</taxon>
        <taxon>Euteleostomi</taxon>
        <taxon>Amphibia</taxon>
        <taxon>Batrachia</taxon>
        <taxon>Anura</taxon>
        <taxon>Neobatrachia</taxon>
        <taxon>Hyloidea</taxon>
        <taxon>Dendrobatidae</taxon>
        <taxon>Dendrobatinae</taxon>
        <taxon>Ranitomeya</taxon>
    </lineage>
</organism>
<dbReference type="InterPro" id="IPR000719">
    <property type="entry name" value="Prot_kinase_dom"/>
</dbReference>
<dbReference type="PANTHER" id="PTHR24347">
    <property type="entry name" value="SERINE/THREONINE-PROTEIN KINASE"/>
    <property type="match status" value="1"/>
</dbReference>
<dbReference type="Gene3D" id="3.30.200.20">
    <property type="entry name" value="Phosphorylase Kinase, domain 1"/>
    <property type="match status" value="1"/>
</dbReference>
<sequence>MKSAGLYGSLSGAFSEVFLVKHRATGHHYALKCIKKVNSSRDRSLENEIAVLKKIKHDNIVTLEDIYESSSHFYLVMQLVSGGELFDRILERGVYTEKDASNVIRQVLSAVKYLHDNGIVHRDLKLLKSLHKSHIVKQWIAGLLES</sequence>
<name>A0ABN9MPV1_9NEOB</name>
<evidence type="ECO:0000313" key="2">
    <source>
        <dbReference type="EMBL" id="CAJ0968791.1"/>
    </source>
</evidence>
<dbReference type="Pfam" id="PF00069">
    <property type="entry name" value="Pkinase"/>
    <property type="match status" value="1"/>
</dbReference>
<evidence type="ECO:0000259" key="1">
    <source>
        <dbReference type="PROSITE" id="PS50011"/>
    </source>
</evidence>
<accession>A0ABN9MPV1</accession>
<dbReference type="InterPro" id="IPR011009">
    <property type="entry name" value="Kinase-like_dom_sf"/>
</dbReference>
<dbReference type="Proteomes" id="UP001176940">
    <property type="component" value="Unassembled WGS sequence"/>
</dbReference>
<keyword evidence="3" id="KW-1185">Reference proteome</keyword>
<gene>
    <name evidence="2" type="ORF">RIMI_LOCUS23426032</name>
</gene>
<protein>
    <recommendedName>
        <fullName evidence="1">Protein kinase domain-containing protein</fullName>
    </recommendedName>
</protein>
<dbReference type="SMART" id="SM00220">
    <property type="entry name" value="S_TKc"/>
    <property type="match status" value="1"/>
</dbReference>
<dbReference type="PROSITE" id="PS50011">
    <property type="entry name" value="PROTEIN_KINASE_DOM"/>
    <property type="match status" value="1"/>
</dbReference>
<reference evidence="2" key="1">
    <citation type="submission" date="2023-07" db="EMBL/GenBank/DDBJ databases">
        <authorList>
            <person name="Stuckert A."/>
        </authorList>
    </citation>
    <scope>NUCLEOTIDE SEQUENCE</scope>
</reference>
<dbReference type="SUPFAM" id="SSF56112">
    <property type="entry name" value="Protein kinase-like (PK-like)"/>
    <property type="match status" value="1"/>
</dbReference>
<proteinExistence type="predicted"/>
<feature type="domain" description="Protein kinase" evidence="1">
    <location>
        <begin position="3"/>
        <end position="146"/>
    </location>
</feature>
<comment type="caution">
    <text evidence="2">The sequence shown here is derived from an EMBL/GenBank/DDBJ whole genome shotgun (WGS) entry which is preliminary data.</text>
</comment>